<sequence length="54" mass="6104">MIHIILAIIVGIVVWALYHQIFSVAYFGLGAFFVEIWVCFIIGYVAVGKLFGWV</sequence>
<keyword evidence="1" id="KW-1133">Transmembrane helix</keyword>
<keyword evidence="1" id="KW-0812">Transmembrane</keyword>
<dbReference type="EMBL" id="LRVM01000005">
    <property type="protein sequence ID" value="KXL52887.1"/>
    <property type="molecule type" value="Genomic_DNA"/>
</dbReference>
<organism evidence="2 3">
    <name type="scientific">Anaerotignum neopropionicum</name>
    <dbReference type="NCBI Taxonomy" id="36847"/>
    <lineage>
        <taxon>Bacteria</taxon>
        <taxon>Bacillati</taxon>
        <taxon>Bacillota</taxon>
        <taxon>Clostridia</taxon>
        <taxon>Lachnospirales</taxon>
        <taxon>Anaerotignaceae</taxon>
        <taxon>Anaerotignum</taxon>
    </lineage>
</organism>
<dbReference type="RefSeq" id="WP_157723541.1">
    <property type="nucleotide sequence ID" value="NZ_LRVM01000005.1"/>
</dbReference>
<comment type="caution">
    <text evidence="2">The sequence shown here is derived from an EMBL/GenBank/DDBJ whole genome shotgun (WGS) entry which is preliminary data.</text>
</comment>
<feature type="transmembrane region" description="Helical" evidence="1">
    <location>
        <begin position="26"/>
        <end position="47"/>
    </location>
</feature>
<reference evidence="2 3" key="1">
    <citation type="submission" date="2016-01" db="EMBL/GenBank/DDBJ databases">
        <title>Genome sequence of Clostridium neopropionicum X4, DSM-3847.</title>
        <authorList>
            <person name="Poehlein A."/>
            <person name="Beck M.H."/>
            <person name="Bengelsdorf F.R."/>
            <person name="Daniel R."/>
            <person name="Duerre P."/>
        </authorList>
    </citation>
    <scope>NUCLEOTIDE SEQUENCE [LARGE SCALE GENOMIC DNA]</scope>
    <source>
        <strain evidence="2 3">DSM-3847</strain>
    </source>
</reference>
<dbReference type="AlphaFoldDB" id="A0A136WEG6"/>
<dbReference type="Proteomes" id="UP000070539">
    <property type="component" value="Unassembled WGS sequence"/>
</dbReference>
<name>A0A136WEG6_9FIRM</name>
<gene>
    <name evidence="2" type="ORF">CLNEO_19110</name>
</gene>
<keyword evidence="3" id="KW-1185">Reference proteome</keyword>
<dbReference type="STRING" id="36847.CLNEO_19110"/>
<evidence type="ECO:0000256" key="1">
    <source>
        <dbReference type="SAM" id="Phobius"/>
    </source>
</evidence>
<evidence type="ECO:0000313" key="2">
    <source>
        <dbReference type="EMBL" id="KXL52887.1"/>
    </source>
</evidence>
<accession>A0A136WEG6</accession>
<proteinExistence type="predicted"/>
<protein>
    <submittedName>
        <fullName evidence="2">Uncharacterized protein</fullName>
    </submittedName>
</protein>
<keyword evidence="1" id="KW-0472">Membrane</keyword>
<evidence type="ECO:0000313" key="3">
    <source>
        <dbReference type="Proteomes" id="UP000070539"/>
    </source>
</evidence>